<gene>
    <name evidence="2" type="ORF">N1F79_07990</name>
</gene>
<keyword evidence="3" id="KW-1185">Reference proteome</keyword>
<name>A0ABU7XRC5_9FLAO</name>
<evidence type="ECO:0000313" key="2">
    <source>
        <dbReference type="EMBL" id="MEF3833068.1"/>
    </source>
</evidence>
<keyword evidence="1" id="KW-0732">Signal</keyword>
<dbReference type="Proteomes" id="UP001337305">
    <property type="component" value="Unassembled WGS sequence"/>
</dbReference>
<feature type="signal peptide" evidence="1">
    <location>
        <begin position="1"/>
        <end position="17"/>
    </location>
</feature>
<evidence type="ECO:0008006" key="4">
    <source>
        <dbReference type="Google" id="ProtNLM"/>
    </source>
</evidence>
<proteinExistence type="predicted"/>
<organism evidence="2 3">
    <name type="scientific">Flavivirga spongiicola</name>
    <dbReference type="NCBI Taxonomy" id="421621"/>
    <lineage>
        <taxon>Bacteria</taxon>
        <taxon>Pseudomonadati</taxon>
        <taxon>Bacteroidota</taxon>
        <taxon>Flavobacteriia</taxon>
        <taxon>Flavobacteriales</taxon>
        <taxon>Flavobacteriaceae</taxon>
        <taxon>Flavivirga</taxon>
    </lineage>
</organism>
<reference evidence="2 3" key="1">
    <citation type="submission" date="2022-09" db="EMBL/GenBank/DDBJ databases">
        <title>Genome sequencing of Flavivirga sp. MEBiC05379.</title>
        <authorList>
            <person name="Oh H.-M."/>
            <person name="Kwon K.K."/>
            <person name="Park M.J."/>
            <person name="Yang S.-H."/>
        </authorList>
    </citation>
    <scope>NUCLEOTIDE SEQUENCE [LARGE SCALE GENOMIC DNA]</scope>
    <source>
        <strain evidence="2 3">MEBiC05379</strain>
    </source>
</reference>
<evidence type="ECO:0000256" key="1">
    <source>
        <dbReference type="SAM" id="SignalP"/>
    </source>
</evidence>
<dbReference type="EMBL" id="JAODOP010000004">
    <property type="protein sequence ID" value="MEF3833068.1"/>
    <property type="molecule type" value="Genomic_DNA"/>
</dbReference>
<evidence type="ECO:0000313" key="3">
    <source>
        <dbReference type="Proteomes" id="UP001337305"/>
    </source>
</evidence>
<comment type="caution">
    <text evidence="2">The sequence shown here is derived from an EMBL/GenBank/DDBJ whole genome shotgun (WGS) entry which is preliminary data.</text>
</comment>
<sequence length="174" mass="20006">MKKSLLILLLLPFLSFCQETHSPFAFQNLNWGDTETKVKSTIPDLQETKTGFSKTTLINHLGATLLFEINKNSLERISYMFKKQHSNENVYIDDFEKIKNLLTKKYGSPTVDELKWNNDIFKNDKSRYGLAVSSGHLEYISIWSLPDTNIILNLATDNSKITHSLIYKSVKIKS</sequence>
<feature type="chain" id="PRO_5045884333" description="Lipoprotein" evidence="1">
    <location>
        <begin position="18"/>
        <end position="174"/>
    </location>
</feature>
<accession>A0ABU7XRC5</accession>
<protein>
    <recommendedName>
        <fullName evidence="4">Lipoprotein</fullName>
    </recommendedName>
</protein>
<dbReference type="RefSeq" id="WP_303305418.1">
    <property type="nucleotide sequence ID" value="NZ_JAODOP010000004.1"/>
</dbReference>